<reference evidence="1 2" key="1">
    <citation type="journal article" date="2021" name="Plant Biotechnol. J.">
        <title>Multi-omics assisted identification of the key and species-specific regulatory components of drought-tolerant mechanisms in Gossypium stocksii.</title>
        <authorList>
            <person name="Yu D."/>
            <person name="Ke L."/>
            <person name="Zhang D."/>
            <person name="Wu Y."/>
            <person name="Sun Y."/>
            <person name="Mei J."/>
            <person name="Sun J."/>
            <person name="Sun Y."/>
        </authorList>
    </citation>
    <scope>NUCLEOTIDE SEQUENCE [LARGE SCALE GENOMIC DNA]</scope>
    <source>
        <strain evidence="2">cv. E1</strain>
        <tissue evidence="1">Leaf</tissue>
    </source>
</reference>
<dbReference type="AlphaFoldDB" id="A0A9D3V7Z5"/>
<sequence>MKDKILLRSIKQHHIGKGMEIATIRERRDHGSGGSDGRTTCVMKKNGIGKSKWIVEVDEASAFVETMRLEFVSYSFIDVYFITYDSWHWYNFSTTCPRCKNNEETLIHALKECPKDRETLIIGGLNNKFFNGNYVRCIDWLEDILRELDSKAATNFFTILWNYWNNRNKMVFQGKDDPALVVWERAQTLSNDFRIFNLNEPLVIPPTPVCKGWRKPPKDFIKINVDAAVLNGNVGYRAIARDADRLDALENYKSELIALDTPMQAQHSVNTLHQSNSNQSNEQQINKMAWKEPKRLYYPKITAPDLNIEEKPVF</sequence>
<organism evidence="1 2">
    <name type="scientific">Gossypium stocksii</name>
    <dbReference type="NCBI Taxonomy" id="47602"/>
    <lineage>
        <taxon>Eukaryota</taxon>
        <taxon>Viridiplantae</taxon>
        <taxon>Streptophyta</taxon>
        <taxon>Embryophyta</taxon>
        <taxon>Tracheophyta</taxon>
        <taxon>Spermatophyta</taxon>
        <taxon>Magnoliopsida</taxon>
        <taxon>eudicotyledons</taxon>
        <taxon>Gunneridae</taxon>
        <taxon>Pentapetalae</taxon>
        <taxon>rosids</taxon>
        <taxon>malvids</taxon>
        <taxon>Malvales</taxon>
        <taxon>Malvaceae</taxon>
        <taxon>Malvoideae</taxon>
        <taxon>Gossypium</taxon>
    </lineage>
</organism>
<proteinExistence type="predicted"/>
<name>A0A9D3V7Z5_9ROSI</name>
<accession>A0A9D3V7Z5</accession>
<evidence type="ECO:0008006" key="3">
    <source>
        <dbReference type="Google" id="ProtNLM"/>
    </source>
</evidence>
<dbReference type="OrthoDB" id="1436421at2759"/>
<dbReference type="EMBL" id="JAIQCV010000008">
    <property type="protein sequence ID" value="KAH1073750.1"/>
    <property type="molecule type" value="Genomic_DNA"/>
</dbReference>
<keyword evidence="2" id="KW-1185">Reference proteome</keyword>
<gene>
    <name evidence="1" type="ORF">J1N35_026078</name>
</gene>
<evidence type="ECO:0000313" key="1">
    <source>
        <dbReference type="EMBL" id="KAH1073750.1"/>
    </source>
</evidence>
<comment type="caution">
    <text evidence="1">The sequence shown here is derived from an EMBL/GenBank/DDBJ whole genome shotgun (WGS) entry which is preliminary data.</text>
</comment>
<dbReference type="Proteomes" id="UP000828251">
    <property type="component" value="Unassembled WGS sequence"/>
</dbReference>
<protein>
    <recommendedName>
        <fullName evidence="3">Reverse transcriptase zinc-binding domain-containing protein</fullName>
    </recommendedName>
</protein>
<evidence type="ECO:0000313" key="2">
    <source>
        <dbReference type="Proteomes" id="UP000828251"/>
    </source>
</evidence>